<dbReference type="Pfam" id="PF00698">
    <property type="entry name" value="Acyl_transf_1"/>
    <property type="match status" value="1"/>
</dbReference>
<feature type="domain" description="Carrier" evidence="10">
    <location>
        <begin position="3631"/>
        <end position="3706"/>
    </location>
</feature>
<dbReference type="Gene3D" id="3.40.640.10">
    <property type="entry name" value="Type I PLP-dependent aspartate aminotransferase-like (Major domain)"/>
    <property type="match status" value="1"/>
</dbReference>
<keyword evidence="5" id="KW-0808">Transferase</keyword>
<comment type="similarity">
    <text evidence="7">In the C-terminal section; belongs to the NRP synthetase family.</text>
</comment>
<dbReference type="SUPFAM" id="SSF52151">
    <property type="entry name" value="FabD/lysophospholipase-like"/>
    <property type="match status" value="1"/>
</dbReference>
<dbReference type="Proteomes" id="UP000653730">
    <property type="component" value="Unassembled WGS sequence"/>
</dbReference>
<dbReference type="FunFam" id="3.40.366.10:FF:000002">
    <property type="entry name" value="Probable polyketide synthase 2"/>
    <property type="match status" value="1"/>
</dbReference>
<dbReference type="RefSeq" id="WP_187964413.1">
    <property type="nucleotide sequence ID" value="NZ_JACVDC010000008.1"/>
</dbReference>
<dbReference type="InterPro" id="IPR014030">
    <property type="entry name" value="Ketoacyl_synth_N"/>
</dbReference>
<evidence type="ECO:0000256" key="4">
    <source>
        <dbReference type="ARBA" id="ARBA00022553"/>
    </source>
</evidence>
<dbReference type="InterPro" id="IPR009081">
    <property type="entry name" value="PP-bd_ACP"/>
</dbReference>
<dbReference type="SUPFAM" id="SSF56801">
    <property type="entry name" value="Acetyl-CoA synthetase-like"/>
    <property type="match status" value="2"/>
</dbReference>
<evidence type="ECO:0000256" key="6">
    <source>
        <dbReference type="ARBA" id="ARBA00022898"/>
    </source>
</evidence>
<feature type="region of interest" description="Disordered" evidence="9">
    <location>
        <begin position="4167"/>
        <end position="4191"/>
    </location>
</feature>
<dbReference type="InterPro" id="IPR020806">
    <property type="entry name" value="PKS_PP-bd"/>
</dbReference>
<evidence type="ECO:0000259" key="10">
    <source>
        <dbReference type="PROSITE" id="PS50075"/>
    </source>
</evidence>
<dbReference type="GO" id="GO:0009366">
    <property type="term" value="C:enterobactin synthetase complex"/>
    <property type="evidence" value="ECO:0007669"/>
    <property type="project" value="TreeGrafter"/>
</dbReference>
<dbReference type="Pfam" id="PF00501">
    <property type="entry name" value="AMP-binding"/>
    <property type="match status" value="2"/>
</dbReference>
<dbReference type="PROSITE" id="PS00455">
    <property type="entry name" value="AMP_BINDING"/>
    <property type="match status" value="2"/>
</dbReference>
<dbReference type="InterPro" id="IPR036736">
    <property type="entry name" value="ACP-like_sf"/>
</dbReference>
<evidence type="ECO:0000259" key="11">
    <source>
        <dbReference type="PROSITE" id="PS52004"/>
    </source>
</evidence>
<dbReference type="InterPro" id="IPR010071">
    <property type="entry name" value="AA_adenyl_dom"/>
</dbReference>
<evidence type="ECO:0000313" key="13">
    <source>
        <dbReference type="Proteomes" id="UP000653730"/>
    </source>
</evidence>
<dbReference type="FunFam" id="3.40.47.10:FF:000019">
    <property type="entry name" value="Polyketide synthase type I"/>
    <property type="match status" value="1"/>
</dbReference>
<dbReference type="InterPro" id="IPR016035">
    <property type="entry name" value="Acyl_Trfase/lysoPLipase"/>
</dbReference>
<dbReference type="InterPro" id="IPR023213">
    <property type="entry name" value="CAT-like_dom_sf"/>
</dbReference>
<dbReference type="Gene3D" id="3.30.559.30">
    <property type="entry name" value="Nonribosomal peptide synthetase, condensation domain"/>
    <property type="match status" value="3"/>
</dbReference>
<feature type="compositionally biased region" description="Pro residues" evidence="9">
    <location>
        <begin position="1013"/>
        <end position="1025"/>
    </location>
</feature>
<evidence type="ECO:0000256" key="5">
    <source>
        <dbReference type="ARBA" id="ARBA00022679"/>
    </source>
</evidence>
<evidence type="ECO:0000256" key="7">
    <source>
        <dbReference type="ARBA" id="ARBA00029443"/>
    </source>
</evidence>
<evidence type="ECO:0000256" key="8">
    <source>
        <dbReference type="ARBA" id="ARBA00054155"/>
    </source>
</evidence>
<dbReference type="SMART" id="SM00825">
    <property type="entry name" value="PKS_KS"/>
    <property type="match status" value="1"/>
</dbReference>
<dbReference type="PROSITE" id="PS00012">
    <property type="entry name" value="PHOSPHOPANTETHEINE"/>
    <property type="match status" value="1"/>
</dbReference>
<dbReference type="GO" id="GO:0047527">
    <property type="term" value="F:2,3-dihydroxybenzoate-serine ligase activity"/>
    <property type="evidence" value="ECO:0007669"/>
    <property type="project" value="TreeGrafter"/>
</dbReference>
<dbReference type="GO" id="GO:0005829">
    <property type="term" value="C:cytosol"/>
    <property type="evidence" value="ECO:0007669"/>
    <property type="project" value="TreeGrafter"/>
</dbReference>
<dbReference type="CDD" id="cd12117">
    <property type="entry name" value="A_NRPS_Srf_like"/>
    <property type="match status" value="1"/>
</dbReference>
<dbReference type="InterPro" id="IPR025110">
    <property type="entry name" value="AMP-bd_C"/>
</dbReference>
<dbReference type="Gene3D" id="3.90.1150.10">
    <property type="entry name" value="Aspartate Aminotransferase, domain 1"/>
    <property type="match status" value="1"/>
</dbReference>
<dbReference type="InterPro" id="IPR014043">
    <property type="entry name" value="Acyl_transferase_dom"/>
</dbReference>
<dbReference type="InterPro" id="IPR001242">
    <property type="entry name" value="Condensation_dom"/>
</dbReference>
<dbReference type="CDD" id="cd00833">
    <property type="entry name" value="PKS"/>
    <property type="match status" value="1"/>
</dbReference>
<dbReference type="Pfam" id="PF22621">
    <property type="entry name" value="CurL-like_PKS_C"/>
    <property type="match status" value="1"/>
</dbReference>
<dbReference type="InterPro" id="IPR045851">
    <property type="entry name" value="AMP-bd_C_sf"/>
</dbReference>
<dbReference type="NCBIfam" id="TIGR01733">
    <property type="entry name" value="AA-adenyl-dom"/>
    <property type="match status" value="2"/>
</dbReference>
<sequence length="4191" mass="469162">MQKSSQALLKNAVLAVNKLQSQIKEMEQERQAPIAIVGMACRFPGNANDPEKFWELLRNGSDLVTEVPETRWDWKKYFDLDKGKEGRIYSKYGCFLENVDAFDARFFGISGRESGLMDPQQRLLLEVSWEAFERSGYNMEKLRGSDTGVFVGITTNDYAQHIFDKDSPENIDAYFNTGNALNVAAGRISYILGLQGPSIAVDTACSSSLVAVHQACQAIRQGDCGMAVAGGVNLLLSPVSSIGMSRMGMLSANGRCSAFDAEADGIVRGEGCAVVVLKKLSDALADNDIIFATIKGSAINQDGASGGLTVPNGRAQEKLIEKALASANLRSGDVDYVETHGTGTALGDPIEANALARTYGKDRPGNTPLVLGALKTNIGHLEACAGVAGLIKAVMSLQKEELVPPIHFKTPNPGISWNEISLEVPRDIRPWRSNGRIRRAGVSSFGFSGTNAHIIVEEAPKIKKVTGEEYGPHILAISAKSEIALREKALEFSRFLQHSPDKLGDICYTANSKRDHFQYRAAFVVVSKEEAANALDKLTGDQAIPYPGTTEQNHKTAMLFTGQGSQYFGMGKELYDTRPVFRKVLDHCHDVLKEHMDIPLKDILFDEQYAGLVHQTAYTQPALFAVEYALAELWRSWGIKPTVLLGHSVGEYVAACLAGVFELDDALRLIATRGRLMQQLPGGGGMAAIFQAGDQVLEVLKSYTGKVAVAAINGPELTVISGEMESVKQVAAHFEAQGTRTKELEVSHAFHSALMKPMLEEFRKEAEKISYSPPRLKVISNLTGEIAGDEIATADYWCKHILSPVYFYPSVQALEKEQAGLYIEAGPTPSLMAMMRNYTGTENKLWATSIHPKASGQKYILEQLVNVYNEGFTIDWDGFYSLRDHQRVLLPAYPFQKKSYWFKREIKSRPEKNEQPVRKSTDITSMTPGKNSVLKAGVLHSLREILGEILHEDPSGLDDQMSFIEMGADSIVLVEALKKIEKKYSVTLKISELFEELSTLDALSRYIADQQPAPEPGPEPQPQPEPSSRMEPQTGETSVHFNGNGDIQALLMKQMDVMQQTMMAQMEVIKNYGKDTVEEDLAPVQHQQNKHFAPQKGNNKAKHSAAGDTSRFNAIRLKEDRELTGKQQQYLAELIRNYNIKTAGSKAYAQQHRGVLSDWIGSLGFRLAIKELIYQIVAERSSGSRFWDIDGNEYIDLALGFGVNFFGNSPDFVKKAVRTQLEEGFELAVQSDLAGEVAGLIREITGAERVAFSNTGTEAVMNAMRIARAASGKTKIVIFKGFYHGTFDGYLAESVQEGNAIYAIPVAPGTTAGMVEDIVPLNYGSEESLRYIEEHADELAAVMVEPVQSRRPGHFPEAFLLKLREITERTGVAMILDEIITGFRSHPGGVQGMLGIRADITTYGKIVGGGMPIGIIAGSSKYLNKIDGGWWQYGDSSYPATQMTLFGGTFCKHPLAMVAAKAVLLRIKAEGHALCERVNRMTDRLATAVNTFFESKNITIRIAHFGSLFRFEPYGKYNSLLQPIEMDIFFYTLISKGVYTWERRINFLSAAHTEEDVETVIEKVRETIEDMIAGGFFPESGGGDPPEGNNPGANGKIPHLYREYTGKNGTGSRGNTLVQAEIPPGSFPLSESQRQLWVLGQMDKEGAMAYHMPVTIGLEGKLNVKALRMALQLIVDRHEALRTTFSAGGDCQVVHESLQLDFSEEDHSNLQGEEKEQTVIKWQKNMVRKPFNIEHGPLFRAGLLKTGNENYMLSLVAHHIICDGWSLGVLSGELGKIYNSLAEGTSWDGPPPFQFRECMQRRNAKLSSERIKAQEQYWMNVFSSTPPALEWPTDRPRPAIKEYRGKSRLISLGRTQSERFLHMGKERGGTPFMTFFTAYTVLLHKLTGQKDLVIGIPVMGREFDEDATAIGYCANVLPIRINVEAEQTLLQLLKTVRKQLINGFENADFTLAQLISKMQSGNDFSRPPVVSTLFNLNPANLVSPELKGLQSHILPKAIAHTAYELIFDITLHGDGGYFLECDYNTGLFNNNTILRFVRYYERIMDIMAASPETVIGEVNIIPEDERQKQLKVFNDTRKIYPEGPALPHLFEIQTARSPGSTAVVYEEGELSYDSLNKRANRLAAYCREKYNAGPGKFIGVMMDRSPDMLTAMMAILKSGAAYVPIDPTYPRERKAYIIRDSGLDLVITDKDPADELGENNIPHLIYDSGKSISFNKYPSENPEPLHGPDDTAYLIYTSGSTGEPKGVVISHKNVAAFLHWAGEEFADTDFNIVYAVSSICFDLSVFELFFPLYAGRSVRILPSGLYIREYLQNDEKVLINTVPSVVQRLVREEADLGHVTAINMAGEEIPRKLLQELDGNRMELRNLYGPTEDTTYSTVYRLTGEENPVLIGRPIANTKAYILSEDLQLLPLGAVGEICLSGEGVAGGYLHRQELNREKFIENPFEPGMRMYRTGDLGRWTPDGLLEFKGRKDHQVKIRGHRIEPGEIERTLEKHKAIRDIAVIAKGRENEKIAEALMAFYTTYAPVKVQDLQEFLLSRLPAYMMPDNFVHLDKMPRTLNGKIDRKALHGWNVKTKATGIVSPKTEVEKQLLVLWQQVLGREEISTTDNFFNLGGHSLKASELIFRIQKEMGVKLEIRSLFTATTIASQAILVESATQDRLSMIPGIEEREYYELSPSQKRLWRQDQFTEEQTTYTMPGAFHIRGPVKGKLLEAALQKLLHRHESLRTVFFAVKGDPVQKVLSPDQVALAMEYTDLSKEEDAQARAKEIISRDIEKGFDLQRAPLFRVKFIRTTAGDTVLFFNMHHIISDGWSVRVLMDEVMHYYQGGTKQPLAVQYKDFAAWQKQRLEGDKMQETKAYWNNKLGKGELPVLDLRTDHIRPSRSSYRGKTLSLKLDRELTAMLKNYAREKETTFFMMLAATVKALLYHYTGQKDLIVGTPVAGREHPDLSEQIGFYVNTLPLRTEFDPDKGFEELLMQAREAILEVYTHQEYPFDRIVEDLNIDYTPGRAPLFDVVISWVDPANDPEKQQGDLWLTEMQLENTTSKFDFSFEFREAGDSLVLNLEYSTDLFTEMRMQRMLGHYLQLVTQIVKDEKKPLGQLEILNAEEKEQLLHTFNEQKDYPRQHTITALFEEQVEKTPGAVAVCAGEQTLTYGELNAMANRVAHYLIENFALQPEERIGCCTDNNIWTAITILGILKAGGCYVPLDSEAPEKRIRHMLSDTAAKVVLTDGRTLAEYPGFGNCPVINLSELQDELKKYPGKSPVVALSPENLAYIMYTSGSTGEPKGVMVMHRNVVRLVKNTNYIQLGGDDSLLLTGAPTFDATTFEMWGMLLNGGTLYLLPQRELLDIRHLKQALAGHSITTIWFTASWFNHLADTDLSVFAPLKTLLVGGDRLSPVHINKVKTAFPGLKVINGYGPTENTTFSVCHQVDDLYEYDIPIGRPVANSTVVILGASGQLVPIGVKGELCLGGDGLSRGYLNREKLTAEKFDDHPFEPGEKLYRTGDLGCWNEDGTISFMGRKDTQLKIRGYRIEPGEIEYALQQHPAIEKAIISTFNTAGGEVQLVAYFTARARLDTEAVKTYMAKLLPAYMIPACFMQLDTIKLTPNGKADLKALPAPSSSTGKENMDVATMTPEEEKLARLYKEVLGVEQVSLTDNFFDRGGHSLKAAKLLNSIHKEFSTDIDLREIFRNPVLGDLAKIVTSSNPMNYEAIPLLGQQEHYELSFAQKSLWTVEQFEGRNAAYNISTAHRLKGDIDQDILEEAFKQVVKRHESLRTNFKAVNEVPVQFIHSLEDFPFRVEILDYSTRENPEKEALEYVHKKAEHTFDLSEDPLFQVVLIKVAPGERILLLNMHHIISDGSSMEVLLQDVLAFYHGLTEGTVNKIAPLPVQYKDFAAWQNKRLEEDGLERLLEYWRHRLNDAPALLDLPIDFERPQKTSFEGDNIDFHIDETETALLEAIAREQETTLFAVLFTIYGLLLSFITRQNDIVLGTSMAGRYREDIQDIIGFFVNNIALRATLNKTLDFNRQLAENSSNIQEDLVHGQLPFNLLLRDLQPRRIPGTTPVFQSRFVYNDLSGDSYSKRQILENKVEVSELQLHRAGAKYETVLAITRDGNKLVCNMEYRTDLFKRSTVEKFISDFKTLSGIIAHNPEIKITQLELELAERSDKRKKEKQGKSLHALRNIKPSLMN</sequence>
<dbReference type="PROSITE" id="PS00600">
    <property type="entry name" value="AA_TRANSFER_CLASS_3"/>
    <property type="match status" value="1"/>
</dbReference>
<dbReference type="PANTHER" id="PTHR45527:SF1">
    <property type="entry name" value="FATTY ACID SYNTHASE"/>
    <property type="match status" value="1"/>
</dbReference>
<keyword evidence="6" id="KW-0663">Pyridoxal phosphate</keyword>
<feature type="region of interest" description="Disordered" evidence="9">
    <location>
        <begin position="1010"/>
        <end position="1042"/>
    </location>
</feature>
<dbReference type="FunFam" id="3.40.50.980:FF:000001">
    <property type="entry name" value="Non-ribosomal peptide synthetase"/>
    <property type="match status" value="2"/>
</dbReference>
<feature type="domain" description="Carrier" evidence="10">
    <location>
        <begin position="2582"/>
        <end position="2657"/>
    </location>
</feature>
<dbReference type="Gene3D" id="3.30.70.3290">
    <property type="match status" value="1"/>
</dbReference>
<dbReference type="Gene3D" id="3.30.300.30">
    <property type="match status" value="2"/>
</dbReference>
<dbReference type="PROSITE" id="PS52004">
    <property type="entry name" value="KS3_2"/>
    <property type="match status" value="1"/>
</dbReference>
<evidence type="ECO:0000256" key="3">
    <source>
        <dbReference type="ARBA" id="ARBA00022450"/>
    </source>
</evidence>
<dbReference type="SMART" id="SM01294">
    <property type="entry name" value="PKS_PP_betabranch"/>
    <property type="match status" value="1"/>
</dbReference>
<dbReference type="InterPro" id="IPR049704">
    <property type="entry name" value="Aminotrans_3_PPA_site"/>
</dbReference>
<dbReference type="InterPro" id="IPR016036">
    <property type="entry name" value="Malonyl_transacylase_ACP-bd"/>
</dbReference>
<proteinExistence type="inferred from homology"/>
<dbReference type="GO" id="GO:0043041">
    <property type="term" value="P:amino acid activation for nonribosomal peptide biosynthetic process"/>
    <property type="evidence" value="ECO:0007669"/>
    <property type="project" value="TreeGrafter"/>
</dbReference>
<dbReference type="Gene3D" id="2.30.38.10">
    <property type="entry name" value="Luciferase, Domain 3"/>
    <property type="match status" value="2"/>
</dbReference>
<feature type="domain" description="Ketosynthase family 3 (KS3)" evidence="11">
    <location>
        <begin position="31"/>
        <end position="458"/>
    </location>
</feature>
<dbReference type="InterPro" id="IPR006162">
    <property type="entry name" value="Ppantetheine_attach_site"/>
</dbReference>
<dbReference type="FunFam" id="1.10.1200.10:FF:000005">
    <property type="entry name" value="Nonribosomal peptide synthetase 1"/>
    <property type="match status" value="2"/>
</dbReference>
<dbReference type="SUPFAM" id="SSF47336">
    <property type="entry name" value="ACP-like"/>
    <property type="match status" value="3"/>
</dbReference>
<dbReference type="PROSITE" id="PS50075">
    <property type="entry name" value="CARRIER"/>
    <property type="match status" value="3"/>
</dbReference>
<dbReference type="InterPro" id="IPR020841">
    <property type="entry name" value="PKS_Beta-ketoAc_synthase_dom"/>
</dbReference>
<dbReference type="SMART" id="SM00827">
    <property type="entry name" value="PKS_AT"/>
    <property type="match status" value="1"/>
</dbReference>
<dbReference type="InterPro" id="IPR005814">
    <property type="entry name" value="Aminotrans_3"/>
</dbReference>
<dbReference type="SUPFAM" id="SSF53901">
    <property type="entry name" value="Thiolase-like"/>
    <property type="match status" value="1"/>
</dbReference>
<dbReference type="Gene3D" id="3.40.50.980">
    <property type="match status" value="4"/>
</dbReference>
<dbReference type="PANTHER" id="PTHR45527">
    <property type="entry name" value="NONRIBOSOMAL PEPTIDE SYNTHETASE"/>
    <property type="match status" value="1"/>
</dbReference>
<accession>A0A926JPT5</accession>
<dbReference type="Gene3D" id="3.30.559.10">
    <property type="entry name" value="Chloramphenicol acetyltransferase-like domain"/>
    <property type="match status" value="3"/>
</dbReference>
<dbReference type="GO" id="GO:0030170">
    <property type="term" value="F:pyridoxal phosphate binding"/>
    <property type="evidence" value="ECO:0007669"/>
    <property type="project" value="InterPro"/>
</dbReference>
<dbReference type="InterPro" id="IPR018201">
    <property type="entry name" value="Ketoacyl_synth_AS"/>
</dbReference>
<dbReference type="SUPFAM" id="SSF53383">
    <property type="entry name" value="PLP-dependent transferases"/>
    <property type="match status" value="1"/>
</dbReference>
<feature type="domain" description="Carrier" evidence="10">
    <location>
        <begin position="936"/>
        <end position="1011"/>
    </location>
</feature>
<dbReference type="InterPro" id="IPR015421">
    <property type="entry name" value="PyrdxlP-dep_Trfase_major"/>
</dbReference>
<reference evidence="12 13" key="1">
    <citation type="submission" date="2020-09" db="EMBL/GenBank/DDBJ databases">
        <title>Sinomicrobium weinanense sp. nov., a halophilic bacteria isolated from saline-alkali soil.</title>
        <authorList>
            <person name="Wu P."/>
            <person name="Ren H."/>
            <person name="Mei Y."/>
            <person name="Liang Y."/>
            <person name="Chen Z."/>
        </authorList>
    </citation>
    <scope>NUCLEOTIDE SEQUENCE [LARGE SCALE GENOMIC DNA]</scope>
    <source>
        <strain evidence="12 13">FJxs</strain>
    </source>
</reference>
<gene>
    <name evidence="12" type="ORF">IBL28_04710</name>
</gene>
<dbReference type="SUPFAM" id="SSF55048">
    <property type="entry name" value="Probable ACP-binding domain of malonyl-CoA ACP transacylase"/>
    <property type="match status" value="1"/>
</dbReference>
<dbReference type="NCBIfam" id="NF003417">
    <property type="entry name" value="PRK04813.1"/>
    <property type="match status" value="2"/>
</dbReference>
<dbReference type="FunFam" id="3.30.300.30:FF:000015">
    <property type="entry name" value="Nonribosomal peptide synthase SidD"/>
    <property type="match status" value="1"/>
</dbReference>
<dbReference type="CDD" id="cd00610">
    <property type="entry name" value="OAT_like"/>
    <property type="match status" value="1"/>
</dbReference>
<dbReference type="GO" id="GO:0009239">
    <property type="term" value="P:enterobactin biosynthetic process"/>
    <property type="evidence" value="ECO:0007669"/>
    <property type="project" value="TreeGrafter"/>
</dbReference>
<keyword evidence="13" id="KW-1185">Reference proteome</keyword>
<dbReference type="Pfam" id="PF00109">
    <property type="entry name" value="ketoacyl-synt"/>
    <property type="match status" value="1"/>
</dbReference>
<dbReference type="Pfam" id="PF02801">
    <property type="entry name" value="Ketoacyl-synt_C"/>
    <property type="match status" value="1"/>
</dbReference>
<evidence type="ECO:0000313" key="12">
    <source>
        <dbReference type="EMBL" id="MBC9795257.1"/>
    </source>
</evidence>
<evidence type="ECO:0000256" key="9">
    <source>
        <dbReference type="SAM" id="MobiDB-lite"/>
    </source>
</evidence>
<dbReference type="InterPro" id="IPR000873">
    <property type="entry name" value="AMP-dep_synth/lig_dom"/>
</dbReference>
<dbReference type="PROSITE" id="PS00606">
    <property type="entry name" value="KS3_1"/>
    <property type="match status" value="1"/>
</dbReference>
<comment type="cofactor">
    <cofactor evidence="1">
        <name>pyridoxal 5'-phosphate</name>
        <dbReference type="ChEBI" id="CHEBI:597326"/>
    </cofactor>
</comment>
<dbReference type="Gene3D" id="3.40.47.10">
    <property type="match status" value="1"/>
</dbReference>
<dbReference type="Pfam" id="PF00550">
    <property type="entry name" value="PP-binding"/>
    <property type="match status" value="3"/>
</dbReference>
<organism evidence="12 13">
    <name type="scientific">Sinomicrobium weinanense</name>
    <dbReference type="NCBI Taxonomy" id="2842200"/>
    <lineage>
        <taxon>Bacteria</taxon>
        <taxon>Pseudomonadati</taxon>
        <taxon>Bacteroidota</taxon>
        <taxon>Flavobacteriia</taxon>
        <taxon>Flavobacteriales</taxon>
        <taxon>Flavobacteriaceae</taxon>
        <taxon>Sinomicrobium</taxon>
    </lineage>
</organism>
<dbReference type="Gene3D" id="3.40.366.10">
    <property type="entry name" value="Malonyl-Coenzyme A Acyl Carrier Protein, domain 2"/>
    <property type="match status" value="1"/>
</dbReference>
<dbReference type="Pfam" id="PF00202">
    <property type="entry name" value="Aminotran_3"/>
    <property type="match status" value="1"/>
</dbReference>
<dbReference type="GO" id="GO:0008483">
    <property type="term" value="F:transaminase activity"/>
    <property type="evidence" value="ECO:0007669"/>
    <property type="project" value="InterPro"/>
</dbReference>
<dbReference type="EMBL" id="JACVDC010000008">
    <property type="protein sequence ID" value="MBC9795257.1"/>
    <property type="molecule type" value="Genomic_DNA"/>
</dbReference>
<protein>
    <submittedName>
        <fullName evidence="12">Amino acid adenylation domain-containing protein</fullName>
    </submittedName>
</protein>
<comment type="caution">
    <text evidence="12">The sequence shown here is derived from an EMBL/GenBank/DDBJ whole genome shotgun (WGS) entry which is preliminary data.</text>
</comment>
<dbReference type="InterPro" id="IPR001227">
    <property type="entry name" value="Ac_transferase_dom_sf"/>
</dbReference>
<dbReference type="Pfam" id="PF13193">
    <property type="entry name" value="AMP-binding_C"/>
    <property type="match status" value="1"/>
</dbReference>
<keyword evidence="3" id="KW-0596">Phosphopantetheine</keyword>
<evidence type="ECO:0000256" key="2">
    <source>
        <dbReference type="ARBA" id="ARBA00001957"/>
    </source>
</evidence>
<evidence type="ECO:0000256" key="1">
    <source>
        <dbReference type="ARBA" id="ARBA00001933"/>
    </source>
</evidence>
<comment type="cofactor">
    <cofactor evidence="2">
        <name>pantetheine 4'-phosphate</name>
        <dbReference type="ChEBI" id="CHEBI:47942"/>
    </cofactor>
</comment>
<dbReference type="CDD" id="cd19531">
    <property type="entry name" value="LCL_NRPS-like"/>
    <property type="match status" value="3"/>
</dbReference>
<dbReference type="SUPFAM" id="SSF52777">
    <property type="entry name" value="CoA-dependent acyltransferases"/>
    <property type="match status" value="6"/>
</dbReference>
<dbReference type="InterPro" id="IPR015424">
    <property type="entry name" value="PyrdxlP-dep_Trfase"/>
</dbReference>
<dbReference type="CDD" id="cd05930">
    <property type="entry name" value="A_NRPS"/>
    <property type="match status" value="1"/>
</dbReference>
<dbReference type="InterPro" id="IPR015422">
    <property type="entry name" value="PyrdxlP-dep_Trfase_small"/>
</dbReference>
<dbReference type="InterPro" id="IPR020845">
    <property type="entry name" value="AMP-binding_CS"/>
</dbReference>
<comment type="function">
    <text evidence="8">Involved in production of the polyketide antibiotic thailandamide.</text>
</comment>
<dbReference type="Gene3D" id="1.10.1200.10">
    <property type="entry name" value="ACP-like"/>
    <property type="match status" value="3"/>
</dbReference>
<dbReference type="GO" id="GO:0031177">
    <property type="term" value="F:phosphopantetheine binding"/>
    <property type="evidence" value="ECO:0007669"/>
    <property type="project" value="InterPro"/>
</dbReference>
<dbReference type="SMART" id="SM00823">
    <property type="entry name" value="PKS_PP"/>
    <property type="match status" value="2"/>
</dbReference>
<keyword evidence="4" id="KW-0597">Phosphoprotein</keyword>
<dbReference type="GO" id="GO:0006633">
    <property type="term" value="P:fatty acid biosynthetic process"/>
    <property type="evidence" value="ECO:0007669"/>
    <property type="project" value="InterPro"/>
</dbReference>
<dbReference type="InterPro" id="IPR016039">
    <property type="entry name" value="Thiolase-like"/>
</dbReference>
<dbReference type="Pfam" id="PF00668">
    <property type="entry name" value="Condensation"/>
    <property type="match status" value="3"/>
</dbReference>
<name>A0A926JPT5_9FLAO</name>
<dbReference type="InterPro" id="IPR014031">
    <property type="entry name" value="Ketoacyl_synth_C"/>
</dbReference>
<dbReference type="GO" id="GO:0004315">
    <property type="term" value="F:3-oxoacyl-[acyl-carrier-protein] synthase activity"/>
    <property type="evidence" value="ECO:0007669"/>
    <property type="project" value="InterPro"/>
</dbReference>